<dbReference type="GO" id="GO:0022857">
    <property type="term" value="F:transmembrane transporter activity"/>
    <property type="evidence" value="ECO:0007669"/>
    <property type="project" value="InterPro"/>
</dbReference>
<keyword evidence="4 5" id="KW-0472">Membrane</keyword>
<keyword evidence="2 5" id="KW-0812">Transmembrane</keyword>
<protein>
    <submittedName>
        <fullName evidence="7">Major facilitator family transporter</fullName>
    </submittedName>
</protein>
<gene>
    <name evidence="7" type="ORF">NCTC13635_07383</name>
</gene>
<sequence>MFNPDQNRLAPTLAMIMAASLVGFITGYTVPLISLELAQQQIAPLYVGLLAALPPAGMMISSFLSPALCRRVEMGVLLSGSLILLALATIASCMTTDMTLLLLPRLLTGLASGVIIVLGESWITGGAAGSQRATLTGLYASAFTGCQLAGPLLISVGPRLADISADSDCRGHRRLPADAAPSAHRHS</sequence>
<dbReference type="PANTHER" id="PTHR23521:SF3">
    <property type="entry name" value="MFS TRANSPORTER"/>
    <property type="match status" value="1"/>
</dbReference>
<feature type="transmembrane region" description="Helical" evidence="5">
    <location>
        <begin position="12"/>
        <end position="33"/>
    </location>
</feature>
<evidence type="ECO:0000256" key="2">
    <source>
        <dbReference type="ARBA" id="ARBA00022692"/>
    </source>
</evidence>
<dbReference type="InterPro" id="IPR036259">
    <property type="entry name" value="MFS_trans_sf"/>
</dbReference>
<feature type="transmembrane region" description="Helical" evidence="5">
    <location>
        <begin position="45"/>
        <end position="68"/>
    </location>
</feature>
<organism evidence="7 8">
    <name type="scientific">Klebsiella pneumoniae</name>
    <dbReference type="NCBI Taxonomy" id="573"/>
    <lineage>
        <taxon>Bacteria</taxon>
        <taxon>Pseudomonadati</taxon>
        <taxon>Pseudomonadota</taxon>
        <taxon>Gammaproteobacteria</taxon>
        <taxon>Enterobacterales</taxon>
        <taxon>Enterobacteriaceae</taxon>
        <taxon>Klebsiella/Raoultella group</taxon>
        <taxon>Klebsiella</taxon>
        <taxon>Klebsiella pneumoniae complex</taxon>
    </lineage>
</organism>
<dbReference type="PROSITE" id="PS50850">
    <property type="entry name" value="MFS"/>
    <property type="match status" value="1"/>
</dbReference>
<keyword evidence="3 5" id="KW-1133">Transmembrane helix</keyword>
<feature type="transmembrane region" description="Helical" evidence="5">
    <location>
        <begin position="74"/>
        <end position="94"/>
    </location>
</feature>
<evidence type="ECO:0000313" key="7">
    <source>
        <dbReference type="EMBL" id="VEB08219.1"/>
    </source>
</evidence>
<dbReference type="PANTHER" id="PTHR23521">
    <property type="entry name" value="TRANSPORTER MFS SUPERFAMILY"/>
    <property type="match status" value="1"/>
</dbReference>
<feature type="domain" description="Major facilitator superfamily (MFS) profile" evidence="6">
    <location>
        <begin position="7"/>
        <end position="187"/>
    </location>
</feature>
<dbReference type="InterPro" id="IPR020846">
    <property type="entry name" value="MFS_dom"/>
</dbReference>
<accession>A0A3S4HHX4</accession>
<feature type="transmembrane region" description="Helical" evidence="5">
    <location>
        <begin position="136"/>
        <end position="154"/>
    </location>
</feature>
<evidence type="ECO:0000256" key="5">
    <source>
        <dbReference type="SAM" id="Phobius"/>
    </source>
</evidence>
<keyword evidence="1" id="KW-1003">Cell membrane</keyword>
<dbReference type="Proteomes" id="UP000282433">
    <property type="component" value="Chromosome"/>
</dbReference>
<feature type="transmembrane region" description="Helical" evidence="5">
    <location>
        <begin position="106"/>
        <end position="124"/>
    </location>
</feature>
<proteinExistence type="predicted"/>
<dbReference type="Gene3D" id="1.20.1250.20">
    <property type="entry name" value="MFS general substrate transporter like domains"/>
    <property type="match status" value="1"/>
</dbReference>
<dbReference type="AlphaFoldDB" id="A0A3S4HHX4"/>
<evidence type="ECO:0000256" key="1">
    <source>
        <dbReference type="ARBA" id="ARBA00022475"/>
    </source>
</evidence>
<name>A0A3S4HHX4_KLEPN</name>
<evidence type="ECO:0000256" key="3">
    <source>
        <dbReference type="ARBA" id="ARBA00022989"/>
    </source>
</evidence>
<dbReference type="GO" id="GO:0005886">
    <property type="term" value="C:plasma membrane"/>
    <property type="evidence" value="ECO:0007669"/>
    <property type="project" value="TreeGrafter"/>
</dbReference>
<evidence type="ECO:0000259" key="6">
    <source>
        <dbReference type="PROSITE" id="PS50850"/>
    </source>
</evidence>
<evidence type="ECO:0000256" key="4">
    <source>
        <dbReference type="ARBA" id="ARBA00023136"/>
    </source>
</evidence>
<dbReference type="SUPFAM" id="SSF103473">
    <property type="entry name" value="MFS general substrate transporter"/>
    <property type="match status" value="1"/>
</dbReference>
<evidence type="ECO:0000313" key="8">
    <source>
        <dbReference type="Proteomes" id="UP000282433"/>
    </source>
</evidence>
<dbReference type="EMBL" id="LR134162">
    <property type="protein sequence ID" value="VEB08219.1"/>
    <property type="molecule type" value="Genomic_DNA"/>
</dbReference>
<reference evidence="7 8" key="1">
    <citation type="submission" date="2018-12" db="EMBL/GenBank/DDBJ databases">
        <authorList>
            <consortium name="Pathogen Informatics"/>
        </authorList>
    </citation>
    <scope>NUCLEOTIDE SEQUENCE [LARGE SCALE GENOMIC DNA]</scope>
    <source>
        <strain evidence="7 8">NCTC13635</strain>
    </source>
</reference>